<dbReference type="Pfam" id="PF00514">
    <property type="entry name" value="Arm"/>
    <property type="match status" value="1"/>
</dbReference>
<dbReference type="Pfam" id="PF13676">
    <property type="entry name" value="TIR_2"/>
    <property type="match status" value="1"/>
</dbReference>
<dbReference type="OrthoDB" id="9978456at2759"/>
<dbReference type="PANTHER" id="PTHR46270:SF2">
    <property type="entry name" value="TIR DOMAIN-CONTAINING PROTEIN"/>
    <property type="match status" value="1"/>
</dbReference>
<organism evidence="4 5">
    <name type="scientific">Lingula anatina</name>
    <name type="common">Brachiopod</name>
    <name type="synonym">Lingula unguis</name>
    <dbReference type="NCBI Taxonomy" id="7574"/>
    <lineage>
        <taxon>Eukaryota</taxon>
        <taxon>Metazoa</taxon>
        <taxon>Spiralia</taxon>
        <taxon>Lophotrochozoa</taxon>
        <taxon>Brachiopoda</taxon>
        <taxon>Linguliformea</taxon>
        <taxon>Lingulata</taxon>
        <taxon>Lingulida</taxon>
        <taxon>Linguloidea</taxon>
        <taxon>Lingulidae</taxon>
        <taxon>Lingula</taxon>
    </lineage>
</organism>
<dbReference type="Gene3D" id="3.40.50.10140">
    <property type="entry name" value="Toll/interleukin-1 receptor homology (TIR) domain"/>
    <property type="match status" value="1"/>
</dbReference>
<feature type="domain" description="TIR" evidence="3">
    <location>
        <begin position="443"/>
        <end position="562"/>
    </location>
</feature>
<dbReference type="SUPFAM" id="SSF52200">
    <property type="entry name" value="Toll/Interleukin receptor TIR domain"/>
    <property type="match status" value="1"/>
</dbReference>
<dbReference type="InterPro" id="IPR035897">
    <property type="entry name" value="Toll_tir_struct_dom_sf"/>
</dbReference>
<dbReference type="Proteomes" id="UP000085678">
    <property type="component" value="Unplaced"/>
</dbReference>
<dbReference type="InParanoid" id="A0A1S3J5V8"/>
<dbReference type="InterPro" id="IPR000157">
    <property type="entry name" value="TIR_dom"/>
</dbReference>
<dbReference type="KEGG" id="lak:106170042"/>
<gene>
    <name evidence="5" type="primary">LOC106170042</name>
</gene>
<dbReference type="PANTHER" id="PTHR46270">
    <property type="entry name" value="ARMADILLO-TYPE FOLD-RELATED"/>
    <property type="match status" value="1"/>
</dbReference>
<dbReference type="AlphaFoldDB" id="A0A1S3J5V8"/>
<dbReference type="PROSITE" id="PS50176">
    <property type="entry name" value="ARM_REPEAT"/>
    <property type="match status" value="1"/>
</dbReference>
<feature type="region of interest" description="Disordered" evidence="2">
    <location>
        <begin position="393"/>
        <end position="419"/>
    </location>
</feature>
<evidence type="ECO:0000259" key="3">
    <source>
        <dbReference type="Pfam" id="PF13676"/>
    </source>
</evidence>
<dbReference type="RefSeq" id="XP_013405224.1">
    <property type="nucleotide sequence ID" value="XM_013549770.1"/>
</dbReference>
<keyword evidence="4" id="KW-1185">Reference proteome</keyword>
<evidence type="ECO:0000256" key="2">
    <source>
        <dbReference type="SAM" id="MobiDB-lite"/>
    </source>
</evidence>
<protein>
    <submittedName>
        <fullName evidence="5">Uncharacterized protein LOC106170042</fullName>
    </submittedName>
</protein>
<name>A0A1S3J5V8_LINAN</name>
<dbReference type="Gene3D" id="1.25.10.10">
    <property type="entry name" value="Leucine-rich Repeat Variant"/>
    <property type="match status" value="1"/>
</dbReference>
<dbReference type="SMART" id="SM00185">
    <property type="entry name" value="ARM"/>
    <property type="match status" value="2"/>
</dbReference>
<evidence type="ECO:0000313" key="4">
    <source>
        <dbReference type="Proteomes" id="UP000085678"/>
    </source>
</evidence>
<sequence>MGSAASTSTSAAITNSAAKTLARSSEVSVSESSIKRKEKIYNQIKALPEVQLMFKNIQKASEMLGDHGRHDSPEYRTEMFSFLKDKVYHALREFKNNKHRRVIAQHAADVKLPDALTNVYRSTLQKYGLTGLTEVTSMSSVEFDELSTLRLCSWTYSDSSFAFSDGLAEAGFLLLLKDDLVSAQEGKHNGLDPEFPVIQNAVEYSIGIIHNCAKSENVKPYLRKLGIIPILTPFLKTENQALKAQVVMTLGYLIDNDEENEILRSDETLFEFLIDLLDDAMKSESRRSNTFSAFELTTGLDALARNEYNSAKIAEKGALPLLTELLSSEDEEERKAAVRALWQLSFLPTNKEKIMELPICVERLHELRRHTNEAISAASESVLWQLRNRDHHKAGDGGEQAVGPTADKNKDNREQSAGSIKLNVQPNDLEALIWGETDAKEHIMISYNWAHQELLIKVRDYLTQSGFKVWMDINNMYGSTSDAMASAVENAAVVLISMSQRYKDSKNCRKEAEYADEIDKPIIPLLVEEAYKPTGWLGILVGKALYYDISRKRNFGHKMQELVEALVKQAAGARNENAAISPLTRSVSIYQPSRMPKGGSKLDSKLFSVDVWLRQNNLQRCRKLATLTVPDIVFLRHLKSTAPEFFFRLLSEKLGLESLTDLRLFCDALDEL</sequence>
<dbReference type="InterPro" id="IPR000225">
    <property type="entry name" value="Armadillo"/>
</dbReference>
<dbReference type="GO" id="GO:0007165">
    <property type="term" value="P:signal transduction"/>
    <property type="evidence" value="ECO:0007669"/>
    <property type="project" value="InterPro"/>
</dbReference>
<feature type="repeat" description="ARM" evidence="1">
    <location>
        <begin position="317"/>
        <end position="355"/>
    </location>
</feature>
<evidence type="ECO:0000313" key="5">
    <source>
        <dbReference type="RefSeq" id="XP_013405224.1"/>
    </source>
</evidence>
<evidence type="ECO:0000256" key="1">
    <source>
        <dbReference type="PROSITE-ProRule" id="PRU00259"/>
    </source>
</evidence>
<dbReference type="OMA" id="CESICEM"/>
<accession>A0A1S3J5V8</accession>
<proteinExistence type="predicted"/>
<dbReference type="InterPro" id="IPR011989">
    <property type="entry name" value="ARM-like"/>
</dbReference>
<dbReference type="GeneID" id="106170042"/>
<reference evidence="5" key="1">
    <citation type="submission" date="2025-08" db="UniProtKB">
        <authorList>
            <consortium name="RefSeq"/>
        </authorList>
    </citation>
    <scope>IDENTIFICATION</scope>
    <source>
        <tissue evidence="5">Gonads</tissue>
    </source>
</reference>
<dbReference type="InterPro" id="IPR016024">
    <property type="entry name" value="ARM-type_fold"/>
</dbReference>
<dbReference type="SUPFAM" id="SSF48371">
    <property type="entry name" value="ARM repeat"/>
    <property type="match status" value="1"/>
</dbReference>